<proteinExistence type="predicted"/>
<keyword evidence="2" id="KW-0812">Transmembrane</keyword>
<evidence type="ECO:0000313" key="4">
    <source>
        <dbReference type="Proteomes" id="UP000092993"/>
    </source>
</evidence>
<organism evidence="3 4">
    <name type="scientific">Grifola frondosa</name>
    <name type="common">Maitake</name>
    <name type="synonym">Polyporus frondosus</name>
    <dbReference type="NCBI Taxonomy" id="5627"/>
    <lineage>
        <taxon>Eukaryota</taxon>
        <taxon>Fungi</taxon>
        <taxon>Dikarya</taxon>
        <taxon>Basidiomycota</taxon>
        <taxon>Agaricomycotina</taxon>
        <taxon>Agaricomycetes</taxon>
        <taxon>Polyporales</taxon>
        <taxon>Grifolaceae</taxon>
        <taxon>Grifola</taxon>
    </lineage>
</organism>
<gene>
    <name evidence="3" type="ORF">A0H81_04478</name>
</gene>
<feature type="region of interest" description="Disordered" evidence="1">
    <location>
        <begin position="125"/>
        <end position="151"/>
    </location>
</feature>
<protein>
    <submittedName>
        <fullName evidence="3">Uncharacterized protein</fullName>
    </submittedName>
</protein>
<keyword evidence="2" id="KW-1133">Transmembrane helix</keyword>
<accession>A0A1C7MKV6</accession>
<sequence>MITSRLWTILDEIYYAATRAFHEFVPPPANQELLTWKTAPNALAFLIPYFFMAYLVRRKNTRLIRMLLLPTLIAMALRCTYRYRCEDPRFGWFDWDRGLGCWTCIAKSLDFAFVGDGRFKVGEKQLRRSNDPARPRTRGSSSESDETHDDNSILGRLPACLVDALEVGLTLRGIGWDFGHSLYVPKSTRPSERQAFIKSTIFVVIRNFLIVDVCDTIIKLVPGITPMGGTIFLPSLPFFLRYTFPPPCTS</sequence>
<feature type="compositionally biased region" description="Basic and acidic residues" evidence="1">
    <location>
        <begin position="125"/>
        <end position="134"/>
    </location>
</feature>
<evidence type="ECO:0000256" key="1">
    <source>
        <dbReference type="SAM" id="MobiDB-lite"/>
    </source>
</evidence>
<dbReference type="OrthoDB" id="1077582at2759"/>
<dbReference type="Proteomes" id="UP000092993">
    <property type="component" value="Unassembled WGS sequence"/>
</dbReference>
<dbReference type="AlphaFoldDB" id="A0A1C7MKV6"/>
<feature type="transmembrane region" description="Helical" evidence="2">
    <location>
        <begin position="38"/>
        <end position="56"/>
    </location>
</feature>
<keyword evidence="2" id="KW-0472">Membrane</keyword>
<comment type="caution">
    <text evidence="3">The sequence shown here is derived from an EMBL/GenBank/DDBJ whole genome shotgun (WGS) entry which is preliminary data.</text>
</comment>
<dbReference type="EMBL" id="LUGG01000004">
    <property type="protein sequence ID" value="OBZ75654.1"/>
    <property type="molecule type" value="Genomic_DNA"/>
</dbReference>
<reference evidence="3 4" key="1">
    <citation type="submission" date="2016-03" db="EMBL/GenBank/DDBJ databases">
        <title>Whole genome sequencing of Grifola frondosa 9006-11.</title>
        <authorList>
            <person name="Min B."/>
            <person name="Park H."/>
            <person name="Kim J.-G."/>
            <person name="Cho H."/>
            <person name="Oh Y.-L."/>
            <person name="Kong W.-S."/>
            <person name="Choi I.-G."/>
        </authorList>
    </citation>
    <scope>NUCLEOTIDE SEQUENCE [LARGE SCALE GENOMIC DNA]</scope>
    <source>
        <strain evidence="3 4">9006-11</strain>
    </source>
</reference>
<dbReference type="STRING" id="5627.A0A1C7MKV6"/>
<evidence type="ECO:0000313" key="3">
    <source>
        <dbReference type="EMBL" id="OBZ75654.1"/>
    </source>
</evidence>
<name>A0A1C7MKV6_GRIFR</name>
<keyword evidence="4" id="KW-1185">Reference proteome</keyword>
<evidence type="ECO:0000256" key="2">
    <source>
        <dbReference type="SAM" id="Phobius"/>
    </source>
</evidence>